<name>A0A8S5LNL1_9CAUD</name>
<proteinExistence type="predicted"/>
<dbReference type="EMBL" id="BK015882">
    <property type="protein sequence ID" value="DAD71472.1"/>
    <property type="molecule type" value="Genomic_DNA"/>
</dbReference>
<sequence>MEDELYTDHEVAVIIAELFGDTCACNFNNIDEWLPLKCELLDSCPNPCGVSCWEQYLKHRHCKNEMEEKENES</sequence>
<accession>A0A8S5LNL1</accession>
<organism evidence="1">
    <name type="scientific">Siphoviridae sp. ctsf32</name>
    <dbReference type="NCBI Taxonomy" id="2827594"/>
    <lineage>
        <taxon>Viruses</taxon>
        <taxon>Duplodnaviria</taxon>
        <taxon>Heunggongvirae</taxon>
        <taxon>Uroviricota</taxon>
        <taxon>Caudoviricetes</taxon>
    </lineage>
</organism>
<protein>
    <submittedName>
        <fullName evidence="1">Uncharacterized protein</fullName>
    </submittedName>
</protein>
<evidence type="ECO:0000313" key="1">
    <source>
        <dbReference type="EMBL" id="DAD71472.1"/>
    </source>
</evidence>
<reference evidence="1" key="1">
    <citation type="journal article" date="2021" name="Proc. Natl. Acad. Sci. U.S.A.">
        <title>A Catalog of Tens of Thousands of Viruses from Human Metagenomes Reveals Hidden Associations with Chronic Diseases.</title>
        <authorList>
            <person name="Tisza M.J."/>
            <person name="Buck C.B."/>
        </authorList>
    </citation>
    <scope>NUCLEOTIDE SEQUENCE</scope>
    <source>
        <strain evidence="1">Ctsf32</strain>
    </source>
</reference>